<evidence type="ECO:0000256" key="2">
    <source>
        <dbReference type="SAM" id="SignalP"/>
    </source>
</evidence>
<feature type="compositionally biased region" description="Low complexity" evidence="1">
    <location>
        <begin position="31"/>
        <end position="42"/>
    </location>
</feature>
<dbReference type="InParanoid" id="A0A1Y1Y7C3"/>
<sequence length="113" mass="12107">MVLVYLALAVILAVCAFVKVCIGMRRKNQEAAPATTHPATLPEVNPPSCVDETSIPIPPPSYQEATAHYNETIGLQACAQYDHGQYPSNPSSPSPYSASPPHHVTVHTQSNVN</sequence>
<dbReference type="Proteomes" id="UP000193498">
    <property type="component" value="Unassembled WGS sequence"/>
</dbReference>
<protein>
    <submittedName>
        <fullName evidence="3">Uncharacterized protein</fullName>
    </submittedName>
</protein>
<gene>
    <name evidence="3" type="ORF">K493DRAFT_302631</name>
</gene>
<reference evidence="3 4" key="1">
    <citation type="submission" date="2016-07" db="EMBL/GenBank/DDBJ databases">
        <title>Pervasive Adenine N6-methylation of Active Genes in Fungi.</title>
        <authorList>
            <consortium name="DOE Joint Genome Institute"/>
            <person name="Mondo S.J."/>
            <person name="Dannebaum R.O."/>
            <person name="Kuo R.C."/>
            <person name="Labutti K."/>
            <person name="Haridas S."/>
            <person name="Kuo A."/>
            <person name="Salamov A."/>
            <person name="Ahrendt S.R."/>
            <person name="Lipzen A."/>
            <person name="Sullivan W."/>
            <person name="Andreopoulos W.B."/>
            <person name="Clum A."/>
            <person name="Lindquist E."/>
            <person name="Daum C."/>
            <person name="Ramamoorthy G.K."/>
            <person name="Gryganskyi A."/>
            <person name="Culley D."/>
            <person name="Magnuson J.K."/>
            <person name="James T.Y."/>
            <person name="O'Malley M.A."/>
            <person name="Stajich J.E."/>
            <person name="Spatafora J.W."/>
            <person name="Visel A."/>
            <person name="Grigoriev I.V."/>
        </authorList>
    </citation>
    <scope>NUCLEOTIDE SEQUENCE [LARGE SCALE GENOMIC DNA]</scope>
    <source>
        <strain evidence="3 4">CBS 931.73</strain>
    </source>
</reference>
<accession>A0A1Y1Y7C3</accession>
<dbReference type="AlphaFoldDB" id="A0A1Y1Y7C3"/>
<feature type="region of interest" description="Disordered" evidence="1">
    <location>
        <begin position="82"/>
        <end position="113"/>
    </location>
</feature>
<comment type="caution">
    <text evidence="3">The sequence shown here is derived from an EMBL/GenBank/DDBJ whole genome shotgun (WGS) entry which is preliminary data.</text>
</comment>
<evidence type="ECO:0000256" key="1">
    <source>
        <dbReference type="SAM" id="MobiDB-lite"/>
    </source>
</evidence>
<evidence type="ECO:0000313" key="3">
    <source>
        <dbReference type="EMBL" id="ORX93474.1"/>
    </source>
</evidence>
<feature type="compositionally biased region" description="Low complexity" evidence="1">
    <location>
        <begin position="87"/>
        <end position="101"/>
    </location>
</feature>
<dbReference type="EMBL" id="MCFE01000234">
    <property type="protein sequence ID" value="ORX93474.1"/>
    <property type="molecule type" value="Genomic_DNA"/>
</dbReference>
<name>A0A1Y1Y7C3_9FUNG</name>
<organism evidence="3 4">
    <name type="scientific">Basidiobolus meristosporus CBS 931.73</name>
    <dbReference type="NCBI Taxonomy" id="1314790"/>
    <lineage>
        <taxon>Eukaryota</taxon>
        <taxon>Fungi</taxon>
        <taxon>Fungi incertae sedis</taxon>
        <taxon>Zoopagomycota</taxon>
        <taxon>Entomophthoromycotina</taxon>
        <taxon>Basidiobolomycetes</taxon>
        <taxon>Basidiobolales</taxon>
        <taxon>Basidiobolaceae</taxon>
        <taxon>Basidiobolus</taxon>
    </lineage>
</organism>
<feature type="signal peptide" evidence="2">
    <location>
        <begin position="1"/>
        <end position="23"/>
    </location>
</feature>
<evidence type="ECO:0000313" key="4">
    <source>
        <dbReference type="Proteomes" id="UP000193498"/>
    </source>
</evidence>
<keyword evidence="4" id="KW-1185">Reference proteome</keyword>
<feature type="region of interest" description="Disordered" evidence="1">
    <location>
        <begin position="29"/>
        <end position="57"/>
    </location>
</feature>
<proteinExistence type="predicted"/>
<keyword evidence="2" id="KW-0732">Signal</keyword>
<feature type="chain" id="PRO_5012575941" evidence="2">
    <location>
        <begin position="24"/>
        <end position="113"/>
    </location>
</feature>